<dbReference type="InterPro" id="IPR005467">
    <property type="entry name" value="His_kinase_dom"/>
</dbReference>
<keyword evidence="7" id="KW-0902">Two-component regulatory system</keyword>
<dbReference type="STRING" id="1862672.BO225_06515"/>
<evidence type="ECO:0000256" key="1">
    <source>
        <dbReference type="ARBA" id="ARBA00000085"/>
    </source>
</evidence>
<keyword evidence="10" id="KW-1133">Transmembrane helix</keyword>
<keyword evidence="8 10" id="KW-0472">Membrane</keyword>
<feature type="transmembrane region" description="Helical" evidence="10">
    <location>
        <begin position="117"/>
        <end position="138"/>
    </location>
</feature>
<feature type="domain" description="Histidine kinase" evidence="11">
    <location>
        <begin position="306"/>
        <end position="517"/>
    </location>
</feature>
<evidence type="ECO:0000256" key="10">
    <source>
        <dbReference type="SAM" id="Phobius"/>
    </source>
</evidence>
<dbReference type="GO" id="GO:0005886">
    <property type="term" value="C:plasma membrane"/>
    <property type="evidence" value="ECO:0007669"/>
    <property type="project" value="TreeGrafter"/>
</dbReference>
<dbReference type="SMART" id="SM00387">
    <property type="entry name" value="HATPase_c"/>
    <property type="match status" value="1"/>
</dbReference>
<sequence length="517" mass="59122">MRQKIFQSILLGCMGMLIGTSLVFLFVLNQYFNASLKQELSVIADLIDDQDDVETIDWAKRSMEAVLKNKAGTIVYASQTSSNHYEDQSITLHKTLANGDILTLSQNKLSIAMQTLALLRPLSIVLGIGLILSLFLSYKIAKECMQPLNDLDLEHPKVKNAYPELDPIIHRLSLQQKEIRKQNRQLEHKHEELRTLMNGITQGIILINEKNIVVQINEAAMQMGNLHGPVQGFHFLKLFPEEALKKAILEEKIKKKVLTIKREDHTYEFHLDPIETHDKFSGQAILILDISEKEKMEQIRREFSANISHELKTPIQSILGYSELLDSKCVKKEDQPLFVKKIYNKALLMRSIVEELLDLSKMEQEVDRLNFESIDMKELIEQILEMHKLSIEKKELTIKTKLEPVKLFGHHKACRMILNNLIDNAIKYNRNKGTITICLEQKNQEGATIMIQDTGIGIASEEQEHIFDRFYRSNSIRSSYPGSGIGLSIVKHALLLMHGSIQVESKLGKGTRFLVTF</sequence>
<dbReference type="Proteomes" id="UP000186705">
    <property type="component" value="Unassembled WGS sequence"/>
</dbReference>
<dbReference type="Pfam" id="PF02518">
    <property type="entry name" value="HATPase_c"/>
    <property type="match status" value="1"/>
</dbReference>
<gene>
    <name evidence="12" type="ORF">BO225_06515</name>
</gene>
<dbReference type="Gene3D" id="3.30.450.20">
    <property type="entry name" value="PAS domain"/>
    <property type="match status" value="1"/>
</dbReference>
<dbReference type="GO" id="GO:0000155">
    <property type="term" value="F:phosphorelay sensor kinase activity"/>
    <property type="evidence" value="ECO:0007669"/>
    <property type="project" value="InterPro"/>
</dbReference>
<dbReference type="InterPro" id="IPR004358">
    <property type="entry name" value="Sig_transdc_His_kin-like_C"/>
</dbReference>
<dbReference type="SUPFAM" id="SSF47384">
    <property type="entry name" value="Homodimeric domain of signal transducing histidine kinase"/>
    <property type="match status" value="1"/>
</dbReference>
<evidence type="ECO:0000256" key="9">
    <source>
        <dbReference type="SAM" id="Coils"/>
    </source>
</evidence>
<dbReference type="SUPFAM" id="SSF55874">
    <property type="entry name" value="ATPase domain of HSP90 chaperone/DNA topoisomerase II/histidine kinase"/>
    <property type="match status" value="1"/>
</dbReference>
<name>A0A1U7NMJ8_9FIRM</name>
<dbReference type="PANTHER" id="PTHR45453:SF1">
    <property type="entry name" value="PHOSPHATE REGULON SENSOR PROTEIN PHOR"/>
    <property type="match status" value="1"/>
</dbReference>
<feature type="coiled-coil region" evidence="9">
    <location>
        <begin position="169"/>
        <end position="196"/>
    </location>
</feature>
<evidence type="ECO:0000313" key="13">
    <source>
        <dbReference type="Proteomes" id="UP000186705"/>
    </source>
</evidence>
<protein>
    <recommendedName>
        <fullName evidence="3">histidine kinase</fullName>
        <ecNumber evidence="3">2.7.13.3</ecNumber>
    </recommendedName>
</protein>
<proteinExistence type="predicted"/>
<dbReference type="InterPro" id="IPR035965">
    <property type="entry name" value="PAS-like_dom_sf"/>
</dbReference>
<evidence type="ECO:0000256" key="7">
    <source>
        <dbReference type="ARBA" id="ARBA00023012"/>
    </source>
</evidence>
<dbReference type="Pfam" id="PF00512">
    <property type="entry name" value="HisKA"/>
    <property type="match status" value="1"/>
</dbReference>
<dbReference type="GO" id="GO:0016036">
    <property type="term" value="P:cellular response to phosphate starvation"/>
    <property type="evidence" value="ECO:0007669"/>
    <property type="project" value="TreeGrafter"/>
</dbReference>
<dbReference type="Gene3D" id="3.30.565.10">
    <property type="entry name" value="Histidine kinase-like ATPase, C-terminal domain"/>
    <property type="match status" value="1"/>
</dbReference>
<keyword evidence="13" id="KW-1185">Reference proteome</keyword>
<dbReference type="CDD" id="cd00075">
    <property type="entry name" value="HATPase"/>
    <property type="match status" value="1"/>
</dbReference>
<keyword evidence="10" id="KW-0812">Transmembrane</keyword>
<dbReference type="InterPro" id="IPR036097">
    <property type="entry name" value="HisK_dim/P_sf"/>
</dbReference>
<dbReference type="EC" id="2.7.13.3" evidence="3"/>
<reference evidence="12 13" key="1">
    <citation type="submission" date="2016-11" db="EMBL/GenBank/DDBJ databases">
        <title>Description of two novel members of the family Erysipelotrichaceae: Ileibacterium lipovorans gen. nov., sp. nov. and Dubosiella newyorkensis, gen. nov., sp. nov.</title>
        <authorList>
            <person name="Cox L.M."/>
            <person name="Sohn J."/>
            <person name="Tyrrell K.L."/>
            <person name="Citron D.M."/>
            <person name="Lawson P.A."/>
            <person name="Patel N.B."/>
            <person name="Iizumi T."/>
            <person name="Perez-Perez G.I."/>
            <person name="Goldstein E.J."/>
            <person name="Blaser M.J."/>
        </authorList>
    </citation>
    <scope>NUCLEOTIDE SEQUENCE [LARGE SCALE GENOMIC DNA]</scope>
    <source>
        <strain evidence="12 13">NYU-BL-A4</strain>
    </source>
</reference>
<keyword evidence="6" id="KW-0418">Kinase</keyword>
<comment type="caution">
    <text evidence="12">The sequence shown here is derived from an EMBL/GenBank/DDBJ whole genome shotgun (WGS) entry which is preliminary data.</text>
</comment>
<dbReference type="FunFam" id="1.10.287.130:FF:000001">
    <property type="entry name" value="Two-component sensor histidine kinase"/>
    <property type="match status" value="1"/>
</dbReference>
<dbReference type="Gene3D" id="1.10.287.130">
    <property type="match status" value="1"/>
</dbReference>
<dbReference type="InterPro" id="IPR003661">
    <property type="entry name" value="HisK_dim/P_dom"/>
</dbReference>
<dbReference type="PRINTS" id="PR00344">
    <property type="entry name" value="BCTRLSENSOR"/>
</dbReference>
<evidence type="ECO:0000256" key="4">
    <source>
        <dbReference type="ARBA" id="ARBA00022553"/>
    </source>
</evidence>
<comment type="catalytic activity">
    <reaction evidence="1">
        <text>ATP + protein L-histidine = ADP + protein N-phospho-L-histidine.</text>
        <dbReference type="EC" id="2.7.13.3"/>
    </reaction>
</comment>
<dbReference type="GeneID" id="78275595"/>
<dbReference type="AlphaFoldDB" id="A0A1U7NMJ8"/>
<accession>A0A1U7NMJ8</accession>
<evidence type="ECO:0000313" key="12">
    <source>
        <dbReference type="EMBL" id="OLU46416.1"/>
    </source>
</evidence>
<dbReference type="InterPro" id="IPR003594">
    <property type="entry name" value="HATPase_dom"/>
</dbReference>
<dbReference type="FunFam" id="3.30.565.10:FF:000006">
    <property type="entry name" value="Sensor histidine kinase WalK"/>
    <property type="match status" value="1"/>
</dbReference>
<keyword evidence="9" id="KW-0175">Coiled coil</keyword>
<feature type="transmembrane region" description="Helical" evidence="10">
    <location>
        <begin position="6"/>
        <end position="28"/>
    </location>
</feature>
<dbReference type="SMART" id="SM00388">
    <property type="entry name" value="HisKA"/>
    <property type="match status" value="1"/>
</dbReference>
<evidence type="ECO:0000256" key="2">
    <source>
        <dbReference type="ARBA" id="ARBA00004370"/>
    </source>
</evidence>
<dbReference type="CDD" id="cd00082">
    <property type="entry name" value="HisKA"/>
    <property type="match status" value="1"/>
</dbReference>
<evidence type="ECO:0000256" key="6">
    <source>
        <dbReference type="ARBA" id="ARBA00022777"/>
    </source>
</evidence>
<keyword evidence="4" id="KW-0597">Phosphoprotein</keyword>
<evidence type="ECO:0000256" key="5">
    <source>
        <dbReference type="ARBA" id="ARBA00022679"/>
    </source>
</evidence>
<dbReference type="GO" id="GO:0004721">
    <property type="term" value="F:phosphoprotein phosphatase activity"/>
    <property type="evidence" value="ECO:0007669"/>
    <property type="project" value="TreeGrafter"/>
</dbReference>
<comment type="subcellular location">
    <subcellularLocation>
        <location evidence="2">Membrane</location>
    </subcellularLocation>
</comment>
<evidence type="ECO:0000256" key="8">
    <source>
        <dbReference type="ARBA" id="ARBA00023136"/>
    </source>
</evidence>
<keyword evidence="5" id="KW-0808">Transferase</keyword>
<dbReference type="PANTHER" id="PTHR45453">
    <property type="entry name" value="PHOSPHATE REGULON SENSOR PROTEIN PHOR"/>
    <property type="match status" value="1"/>
</dbReference>
<dbReference type="EMBL" id="MPKA01000065">
    <property type="protein sequence ID" value="OLU46416.1"/>
    <property type="molecule type" value="Genomic_DNA"/>
</dbReference>
<evidence type="ECO:0000259" key="11">
    <source>
        <dbReference type="PROSITE" id="PS50109"/>
    </source>
</evidence>
<dbReference type="InterPro" id="IPR050351">
    <property type="entry name" value="BphY/WalK/GraS-like"/>
</dbReference>
<organism evidence="12 13">
    <name type="scientific">Dubosiella newyorkensis</name>
    <dbReference type="NCBI Taxonomy" id="1862672"/>
    <lineage>
        <taxon>Bacteria</taxon>
        <taxon>Bacillati</taxon>
        <taxon>Bacillota</taxon>
        <taxon>Erysipelotrichia</taxon>
        <taxon>Erysipelotrichales</taxon>
        <taxon>Erysipelotrichaceae</taxon>
        <taxon>Dubosiella</taxon>
    </lineage>
</organism>
<dbReference type="InterPro" id="IPR036890">
    <property type="entry name" value="HATPase_C_sf"/>
</dbReference>
<dbReference type="OrthoDB" id="9813151at2"/>
<dbReference type="RefSeq" id="WP_076341464.1">
    <property type="nucleotide sequence ID" value="NZ_CAPDDE010000056.1"/>
</dbReference>
<dbReference type="PROSITE" id="PS50109">
    <property type="entry name" value="HIS_KIN"/>
    <property type="match status" value="1"/>
</dbReference>
<dbReference type="SUPFAM" id="SSF55785">
    <property type="entry name" value="PYP-like sensor domain (PAS domain)"/>
    <property type="match status" value="1"/>
</dbReference>
<evidence type="ECO:0000256" key="3">
    <source>
        <dbReference type="ARBA" id="ARBA00012438"/>
    </source>
</evidence>